<evidence type="ECO:0000313" key="8">
    <source>
        <dbReference type="Proteomes" id="UP000243799"/>
    </source>
</evidence>
<dbReference type="OrthoDB" id="5112469at2"/>
<proteinExistence type="predicted"/>
<dbReference type="Gene3D" id="1.10.10.60">
    <property type="entry name" value="Homeodomain-like"/>
    <property type="match status" value="1"/>
</dbReference>
<keyword evidence="1" id="KW-0805">Transcription regulation</keyword>
<keyword evidence="8" id="KW-1185">Reference proteome</keyword>
<feature type="DNA-binding region" description="H-T-H motif" evidence="4">
    <location>
        <begin position="62"/>
        <end position="81"/>
    </location>
</feature>
<dbReference type="PROSITE" id="PS50977">
    <property type="entry name" value="HTH_TETR_2"/>
    <property type="match status" value="1"/>
</dbReference>
<dbReference type="PANTHER" id="PTHR30055:SF234">
    <property type="entry name" value="HTH-TYPE TRANSCRIPTIONAL REGULATOR BETI"/>
    <property type="match status" value="1"/>
</dbReference>
<evidence type="ECO:0000259" key="6">
    <source>
        <dbReference type="PROSITE" id="PS50977"/>
    </source>
</evidence>
<dbReference type="SUPFAM" id="SSF48498">
    <property type="entry name" value="Tetracyclin repressor-like, C-terminal domain"/>
    <property type="match status" value="1"/>
</dbReference>
<evidence type="ECO:0000256" key="4">
    <source>
        <dbReference type="PROSITE-ProRule" id="PRU00335"/>
    </source>
</evidence>
<dbReference type="AlphaFoldDB" id="A0A1I1C5Z6"/>
<reference evidence="8" key="1">
    <citation type="submission" date="2016-10" db="EMBL/GenBank/DDBJ databases">
        <authorList>
            <person name="Varghese N."/>
            <person name="Submissions S."/>
        </authorList>
    </citation>
    <scope>NUCLEOTIDE SEQUENCE [LARGE SCALE GENOMIC DNA]</scope>
    <source>
        <strain evidence="8">CGMCC 4.3568</strain>
    </source>
</reference>
<dbReference type="InterPro" id="IPR036271">
    <property type="entry name" value="Tet_transcr_reg_TetR-rel_C_sf"/>
</dbReference>
<dbReference type="Pfam" id="PF00440">
    <property type="entry name" value="TetR_N"/>
    <property type="match status" value="1"/>
</dbReference>
<evidence type="ECO:0000256" key="2">
    <source>
        <dbReference type="ARBA" id="ARBA00023125"/>
    </source>
</evidence>
<dbReference type="EMBL" id="FOKG01000019">
    <property type="protein sequence ID" value="SFB56328.1"/>
    <property type="molecule type" value="Genomic_DNA"/>
</dbReference>
<protein>
    <submittedName>
        <fullName evidence="7">Transcriptional regulator, TetR family</fullName>
    </submittedName>
</protein>
<dbReference type="Gene3D" id="1.10.357.10">
    <property type="entry name" value="Tetracycline Repressor, domain 2"/>
    <property type="match status" value="1"/>
</dbReference>
<evidence type="ECO:0000256" key="1">
    <source>
        <dbReference type="ARBA" id="ARBA00023015"/>
    </source>
</evidence>
<gene>
    <name evidence="7" type="ORF">SAMN05216266_119128</name>
</gene>
<evidence type="ECO:0000256" key="5">
    <source>
        <dbReference type="SAM" id="MobiDB-lite"/>
    </source>
</evidence>
<dbReference type="GO" id="GO:0000976">
    <property type="term" value="F:transcription cis-regulatory region binding"/>
    <property type="evidence" value="ECO:0007669"/>
    <property type="project" value="TreeGrafter"/>
</dbReference>
<dbReference type="RefSeq" id="WP_091676786.1">
    <property type="nucleotide sequence ID" value="NZ_FOKG01000019.1"/>
</dbReference>
<dbReference type="STRING" id="490629.SAMN05216266_119128"/>
<dbReference type="GO" id="GO:0003700">
    <property type="term" value="F:DNA-binding transcription factor activity"/>
    <property type="evidence" value="ECO:0007669"/>
    <property type="project" value="TreeGrafter"/>
</dbReference>
<dbReference type="PANTHER" id="PTHR30055">
    <property type="entry name" value="HTH-TYPE TRANSCRIPTIONAL REGULATOR RUTR"/>
    <property type="match status" value="1"/>
</dbReference>
<feature type="compositionally biased region" description="Basic and acidic residues" evidence="5">
    <location>
        <begin position="1"/>
        <end position="20"/>
    </location>
</feature>
<dbReference type="PRINTS" id="PR00455">
    <property type="entry name" value="HTHTETR"/>
</dbReference>
<dbReference type="InterPro" id="IPR001647">
    <property type="entry name" value="HTH_TetR"/>
</dbReference>
<dbReference type="Proteomes" id="UP000243799">
    <property type="component" value="Unassembled WGS sequence"/>
</dbReference>
<keyword evidence="3" id="KW-0804">Transcription</keyword>
<feature type="domain" description="HTH tetR-type" evidence="6">
    <location>
        <begin position="39"/>
        <end position="99"/>
    </location>
</feature>
<evidence type="ECO:0000313" key="7">
    <source>
        <dbReference type="EMBL" id="SFB56328.1"/>
    </source>
</evidence>
<evidence type="ECO:0000256" key="3">
    <source>
        <dbReference type="ARBA" id="ARBA00023163"/>
    </source>
</evidence>
<feature type="region of interest" description="Disordered" evidence="5">
    <location>
        <begin position="1"/>
        <end position="40"/>
    </location>
</feature>
<dbReference type="SUPFAM" id="SSF46689">
    <property type="entry name" value="Homeodomain-like"/>
    <property type="match status" value="1"/>
</dbReference>
<accession>A0A1I1C5Z6</accession>
<dbReference type="InterPro" id="IPR049397">
    <property type="entry name" value="EthR_C"/>
</dbReference>
<dbReference type="InterPro" id="IPR009057">
    <property type="entry name" value="Homeodomain-like_sf"/>
</dbReference>
<sequence>MSNGEIAHRDGQSVEAKSSDWSDVARAGAKPLPQTQRGRNTRAKLLEAARRVFERDGFLDVKITDITSEAGVAAGSFYTYFESKEETFRALLDMMREEQLHQDIGNSPLSDDPVESIRRTTRSYFDSYQKNAGLMRIFEQMSAMDGVFREARLERAYVFMERNARSIRKLQEQGRADASVNAEMSSLALSSMVSRVAQLVFNFGYPADDIEQLTETVVQIWVKSLGIE</sequence>
<organism evidence="7 8">
    <name type="scientific">Amycolatopsis marina</name>
    <dbReference type="NCBI Taxonomy" id="490629"/>
    <lineage>
        <taxon>Bacteria</taxon>
        <taxon>Bacillati</taxon>
        <taxon>Actinomycetota</taxon>
        <taxon>Actinomycetes</taxon>
        <taxon>Pseudonocardiales</taxon>
        <taxon>Pseudonocardiaceae</taxon>
        <taxon>Amycolatopsis</taxon>
    </lineage>
</organism>
<keyword evidence="2 4" id="KW-0238">DNA-binding</keyword>
<name>A0A1I1C5Z6_9PSEU</name>
<dbReference type="Pfam" id="PF21313">
    <property type="entry name" value="EthR_C"/>
    <property type="match status" value="1"/>
</dbReference>
<dbReference type="InterPro" id="IPR050109">
    <property type="entry name" value="HTH-type_TetR-like_transc_reg"/>
</dbReference>